<dbReference type="Proteomes" id="UP000826212">
    <property type="component" value="Chromosome"/>
</dbReference>
<keyword evidence="2" id="KW-1185">Reference proteome</keyword>
<name>A0AC61NNW9_9BACT</name>
<protein>
    <submittedName>
        <fullName evidence="1">Uncharacterized protein</fullName>
    </submittedName>
</protein>
<sequence length="115" mass="12817">MKLSTIAETNQLTLRNDHERFHHDPDVCGLMVTDLMSHAMANGGIGMAFVTIQAHRNVLAVALLKEFSAIIIPYDIEIPENLLKEANIQEMPIYSTPKSTYELVGNIYQQLSSSS</sequence>
<accession>A0AC61NNW9</accession>
<evidence type="ECO:0000313" key="2">
    <source>
        <dbReference type="Proteomes" id="UP000826212"/>
    </source>
</evidence>
<gene>
    <name evidence="1" type="ORF">K4L44_02500</name>
</gene>
<reference evidence="1" key="1">
    <citation type="submission" date="2021-08" db="EMBL/GenBank/DDBJ databases">
        <title>Novel anaerobic bacterium isolated from sea squirt in East Sea, Republic of Korea.</title>
        <authorList>
            <person name="Nguyen T.H."/>
            <person name="Li Z."/>
            <person name="Lee Y.-J."/>
            <person name="Ko J."/>
            <person name="Kim S.-G."/>
        </authorList>
    </citation>
    <scope>NUCLEOTIDE SEQUENCE</scope>
    <source>
        <strain evidence="1">KCTC 25031</strain>
    </source>
</reference>
<evidence type="ECO:0000313" key="1">
    <source>
        <dbReference type="EMBL" id="QZE14750.1"/>
    </source>
</evidence>
<organism evidence="1 2">
    <name type="scientific">Halosquirtibacter laminarini</name>
    <dbReference type="NCBI Taxonomy" id="3374600"/>
    <lineage>
        <taxon>Bacteria</taxon>
        <taxon>Pseudomonadati</taxon>
        <taxon>Bacteroidota</taxon>
        <taxon>Bacteroidia</taxon>
        <taxon>Marinilabiliales</taxon>
        <taxon>Prolixibacteraceae</taxon>
        <taxon>Halosquirtibacter</taxon>
    </lineage>
</organism>
<proteinExistence type="predicted"/>
<dbReference type="EMBL" id="CP081303">
    <property type="protein sequence ID" value="QZE14750.1"/>
    <property type="molecule type" value="Genomic_DNA"/>
</dbReference>